<keyword evidence="2 7" id="KW-0816">Tricarboxylic acid cycle</keyword>
<dbReference type="GO" id="GO:0005524">
    <property type="term" value="F:ATP binding"/>
    <property type="evidence" value="ECO:0007669"/>
    <property type="project" value="UniProtKB-UniRule"/>
</dbReference>
<comment type="cofactor">
    <cofactor evidence="7">
        <name>Mg(2+)</name>
        <dbReference type="ChEBI" id="CHEBI:18420"/>
    </cofactor>
    <text evidence="7">Binds 1 Mg(2+) ion per subunit.</text>
</comment>
<dbReference type="PROSITE" id="PS01217">
    <property type="entry name" value="SUCCINYL_COA_LIG_3"/>
    <property type="match status" value="1"/>
</dbReference>
<accession>A0A519BDP6</accession>
<dbReference type="Pfam" id="PF00549">
    <property type="entry name" value="Ligase_CoA"/>
    <property type="match status" value="1"/>
</dbReference>
<feature type="binding site" evidence="7">
    <location>
        <position position="199"/>
    </location>
    <ligand>
        <name>Mg(2+)</name>
        <dbReference type="ChEBI" id="CHEBI:18420"/>
    </ligand>
</feature>
<feature type="binding site" evidence="7">
    <location>
        <position position="213"/>
    </location>
    <ligand>
        <name>Mg(2+)</name>
        <dbReference type="ChEBI" id="CHEBI:18420"/>
    </ligand>
</feature>
<feature type="binding site" evidence="7">
    <location>
        <begin position="53"/>
        <end position="55"/>
    </location>
    <ligand>
        <name>ATP</name>
        <dbReference type="ChEBI" id="CHEBI:30616"/>
    </ligand>
</feature>
<dbReference type="FunFam" id="3.30.1490.20:FF:000002">
    <property type="entry name" value="Succinate--CoA ligase [ADP-forming] subunit beta"/>
    <property type="match status" value="1"/>
</dbReference>
<protein>
    <recommendedName>
        <fullName evidence="7">Succinate--CoA ligase [ADP-forming] subunit beta</fullName>
        <ecNumber evidence="7">6.2.1.5</ecNumber>
    </recommendedName>
    <alternativeName>
        <fullName evidence="7">Succinyl-CoA synthetase subunit beta</fullName>
        <shortName evidence="7">SCS-beta</shortName>
    </alternativeName>
</protein>
<dbReference type="Pfam" id="PF08442">
    <property type="entry name" value="ATP-grasp_2"/>
    <property type="match status" value="1"/>
</dbReference>
<dbReference type="PANTHER" id="PTHR11815:SF10">
    <property type="entry name" value="SUCCINATE--COA LIGASE [GDP-FORMING] SUBUNIT BETA, MITOCHONDRIAL"/>
    <property type="match status" value="1"/>
</dbReference>
<feature type="domain" description="ATP-citrate synthase/succinyl-CoA ligase C-terminal" evidence="8">
    <location>
        <begin position="262"/>
        <end position="380"/>
    </location>
</feature>
<dbReference type="Gene3D" id="3.30.470.20">
    <property type="entry name" value="ATP-grasp fold, B domain"/>
    <property type="match status" value="1"/>
</dbReference>
<feature type="binding site" evidence="7">
    <location>
        <position position="107"/>
    </location>
    <ligand>
        <name>ATP</name>
        <dbReference type="ChEBI" id="CHEBI:30616"/>
    </ligand>
</feature>
<dbReference type="EC" id="6.2.1.5" evidence="7"/>
<comment type="similarity">
    <text evidence="1 7">Belongs to the succinate/malate CoA ligase beta subunit family.</text>
</comment>
<dbReference type="NCBIfam" id="NF001913">
    <property type="entry name" value="PRK00696.1"/>
    <property type="match status" value="1"/>
</dbReference>
<keyword evidence="5 7" id="KW-0547">Nucleotide-binding</keyword>
<organism evidence="10 11">
    <name type="scientific">Candidatus Acidulodesulfobacterium ferriphilum</name>
    <dbReference type="NCBI Taxonomy" id="2597223"/>
    <lineage>
        <taxon>Bacteria</taxon>
        <taxon>Deltaproteobacteria</taxon>
        <taxon>Candidatus Acidulodesulfobacterales</taxon>
        <taxon>Candidatus Acidulodesulfobacterium</taxon>
    </lineage>
</organism>
<evidence type="ECO:0000313" key="10">
    <source>
        <dbReference type="EMBL" id="RZD15399.1"/>
    </source>
</evidence>
<dbReference type="InterPro" id="IPR013650">
    <property type="entry name" value="ATP-grasp_succ-CoA_synth-type"/>
</dbReference>
<feature type="binding site" evidence="7">
    <location>
        <position position="102"/>
    </location>
    <ligand>
        <name>ATP</name>
        <dbReference type="ChEBI" id="CHEBI:30616"/>
    </ligand>
</feature>
<comment type="function">
    <text evidence="7">Succinyl-CoA synthetase functions in the citric acid cycle (TCA), coupling the hydrolysis of succinyl-CoA to the synthesis of either ATP or GTP and thus represents the only step of substrate-level phosphorylation in the TCA. The beta subunit provides nucleotide specificity of the enzyme and binds the substrate succinate, while the binding sites for coenzyme A and phosphate are found in the alpha subunit.</text>
</comment>
<evidence type="ECO:0000259" key="9">
    <source>
        <dbReference type="Pfam" id="PF08442"/>
    </source>
</evidence>
<dbReference type="SUPFAM" id="SSF52210">
    <property type="entry name" value="Succinyl-CoA synthetase domains"/>
    <property type="match status" value="1"/>
</dbReference>
<dbReference type="Gene3D" id="3.30.1490.20">
    <property type="entry name" value="ATP-grasp fold, A domain"/>
    <property type="match status" value="1"/>
</dbReference>
<dbReference type="InterPro" id="IPR017866">
    <property type="entry name" value="Succ-CoA_synthase_bsu_CS"/>
</dbReference>
<evidence type="ECO:0000256" key="2">
    <source>
        <dbReference type="ARBA" id="ARBA00022532"/>
    </source>
</evidence>
<keyword evidence="4 7" id="KW-0479">Metal-binding</keyword>
<sequence length="387" mass="41797">MDIHEYQAKEILNNHNIKTLRSILCRNGEEAYKAYQTLSSPVCAVKAQVHAGGRGKAGGVKIAKSAVETKSIAEKMIGMTLVTAQTGKEGKIVRKVLIEEGAEIIKEFYLSLTIDRKTASIAFVLSAEGGTEIEEVSKNTPEKILTVSINQCHGLKSFHVLKMLLFLGIEKTLYNDFSNLVNLLYDSFIKEDMSMLEINPLILTGANAFIPLDAKIILDDNASIRHPYFNDFIDEDEEEPLEVMAKSVGLNYIKLSGNVGCMVNGAGLAMATMDTIKEFGAMPANFLDVGGTADTKRVETAFNILLSDKNVKGIFINIFGGIVKCDMVAEGVVAAAKNIGLKLPVVVRLEGTNADIAAKIIESSGMNFIVGESLADGAKKISDIVNG</sequence>
<dbReference type="InterPro" id="IPR016102">
    <property type="entry name" value="Succinyl-CoA_synth-like"/>
</dbReference>
<evidence type="ECO:0000256" key="6">
    <source>
        <dbReference type="ARBA" id="ARBA00022842"/>
    </source>
</evidence>
<evidence type="ECO:0000259" key="8">
    <source>
        <dbReference type="Pfam" id="PF00549"/>
    </source>
</evidence>
<dbReference type="GO" id="GO:0006104">
    <property type="term" value="P:succinyl-CoA metabolic process"/>
    <property type="evidence" value="ECO:0007669"/>
    <property type="project" value="TreeGrafter"/>
</dbReference>
<dbReference type="GO" id="GO:0004776">
    <property type="term" value="F:succinate-CoA ligase (GDP-forming) activity"/>
    <property type="evidence" value="ECO:0007669"/>
    <property type="project" value="RHEA"/>
</dbReference>
<comment type="catalytic activity">
    <reaction evidence="7">
        <text>GTP + succinate + CoA = succinyl-CoA + GDP + phosphate</text>
        <dbReference type="Rhea" id="RHEA:22120"/>
        <dbReference type="ChEBI" id="CHEBI:30031"/>
        <dbReference type="ChEBI" id="CHEBI:37565"/>
        <dbReference type="ChEBI" id="CHEBI:43474"/>
        <dbReference type="ChEBI" id="CHEBI:57287"/>
        <dbReference type="ChEBI" id="CHEBI:57292"/>
        <dbReference type="ChEBI" id="CHEBI:58189"/>
    </reaction>
</comment>
<feature type="binding site" evidence="7">
    <location>
        <position position="264"/>
    </location>
    <ligand>
        <name>substrate</name>
        <note>ligand shared with subunit alpha</note>
    </ligand>
</feature>
<dbReference type="FunFam" id="3.40.50.261:FF:000001">
    <property type="entry name" value="Succinate--CoA ligase [ADP-forming] subunit beta"/>
    <property type="match status" value="1"/>
</dbReference>
<dbReference type="GO" id="GO:0042709">
    <property type="term" value="C:succinate-CoA ligase complex"/>
    <property type="evidence" value="ECO:0007669"/>
    <property type="project" value="UniProtKB-ARBA"/>
</dbReference>
<dbReference type="GO" id="GO:0005829">
    <property type="term" value="C:cytosol"/>
    <property type="evidence" value="ECO:0007669"/>
    <property type="project" value="TreeGrafter"/>
</dbReference>
<dbReference type="GO" id="GO:0006099">
    <property type="term" value="P:tricarboxylic acid cycle"/>
    <property type="evidence" value="ECO:0007669"/>
    <property type="project" value="UniProtKB-UniRule"/>
</dbReference>
<dbReference type="InterPro" id="IPR005811">
    <property type="entry name" value="SUCC_ACL_C"/>
</dbReference>
<keyword evidence="7" id="KW-0067">ATP-binding</keyword>
<comment type="caution">
    <text evidence="10">The sequence shown here is derived from an EMBL/GenBank/DDBJ whole genome shotgun (WGS) entry which is preliminary data.</text>
</comment>
<dbReference type="UniPathway" id="UPA00223">
    <property type="reaction ID" value="UER00999"/>
</dbReference>
<gene>
    <name evidence="7" type="primary">sucC</name>
    <name evidence="10" type="ORF">EVJ47_03770</name>
</gene>
<evidence type="ECO:0000256" key="7">
    <source>
        <dbReference type="HAMAP-Rule" id="MF_00558"/>
    </source>
</evidence>
<dbReference type="PIRSF" id="PIRSF001554">
    <property type="entry name" value="SucCS_beta"/>
    <property type="match status" value="1"/>
</dbReference>
<keyword evidence="3 7" id="KW-0436">Ligase</keyword>
<keyword evidence="6 7" id="KW-0460">Magnesium</keyword>
<name>A0A519BDP6_9DELT</name>
<dbReference type="InterPro" id="IPR005809">
    <property type="entry name" value="Succ_CoA_ligase-like_bsu"/>
</dbReference>
<evidence type="ECO:0000256" key="5">
    <source>
        <dbReference type="ARBA" id="ARBA00022741"/>
    </source>
</evidence>
<reference evidence="10 11" key="1">
    <citation type="submission" date="2019-01" db="EMBL/GenBank/DDBJ databases">
        <title>Insights into ecological role of a new deltaproteobacterial order Candidatus Sinidesulfobacterales (Sva0485) by metagenomics and metatranscriptomics.</title>
        <authorList>
            <person name="Tan S."/>
            <person name="Liu J."/>
            <person name="Fang Y."/>
            <person name="Hedlund B.P."/>
            <person name="Lian Z.H."/>
            <person name="Huang L.Y."/>
            <person name="Li J.T."/>
            <person name="Huang L.N."/>
            <person name="Li W.J."/>
            <person name="Jiang H.C."/>
            <person name="Dong H.L."/>
            <person name="Shu W.S."/>
        </authorList>
    </citation>
    <scope>NUCLEOTIDE SEQUENCE [LARGE SCALE GENOMIC DNA]</scope>
    <source>
        <strain evidence="10">AP3</strain>
    </source>
</reference>
<dbReference type="GO" id="GO:0004775">
    <property type="term" value="F:succinate-CoA ligase (ADP-forming) activity"/>
    <property type="evidence" value="ECO:0007669"/>
    <property type="project" value="UniProtKB-UniRule"/>
</dbReference>
<dbReference type="InterPro" id="IPR013815">
    <property type="entry name" value="ATP_grasp_subdomain_1"/>
</dbReference>
<dbReference type="GO" id="GO:0000287">
    <property type="term" value="F:magnesium ion binding"/>
    <property type="evidence" value="ECO:0007669"/>
    <property type="project" value="UniProtKB-UniRule"/>
</dbReference>
<comment type="subunit">
    <text evidence="7">Heterotetramer of two alpha and two beta subunits.</text>
</comment>
<dbReference type="Gene3D" id="3.40.50.261">
    <property type="entry name" value="Succinyl-CoA synthetase domains"/>
    <property type="match status" value="1"/>
</dbReference>
<proteinExistence type="inferred from homology"/>
<dbReference type="SUPFAM" id="SSF56059">
    <property type="entry name" value="Glutathione synthetase ATP-binding domain-like"/>
    <property type="match status" value="1"/>
</dbReference>
<feature type="domain" description="ATP-grasp fold succinyl-CoA synthetase-type" evidence="9">
    <location>
        <begin position="3"/>
        <end position="202"/>
    </location>
</feature>
<dbReference type="EMBL" id="SGBD01000001">
    <property type="protein sequence ID" value="RZD15399.1"/>
    <property type="molecule type" value="Genomic_DNA"/>
</dbReference>
<comment type="catalytic activity">
    <reaction evidence="7">
        <text>succinate + ATP + CoA = succinyl-CoA + ADP + phosphate</text>
        <dbReference type="Rhea" id="RHEA:17661"/>
        <dbReference type="ChEBI" id="CHEBI:30031"/>
        <dbReference type="ChEBI" id="CHEBI:30616"/>
        <dbReference type="ChEBI" id="CHEBI:43474"/>
        <dbReference type="ChEBI" id="CHEBI:57287"/>
        <dbReference type="ChEBI" id="CHEBI:57292"/>
        <dbReference type="ChEBI" id="CHEBI:456216"/>
        <dbReference type="EC" id="6.2.1.5"/>
    </reaction>
</comment>
<feature type="binding site" evidence="7">
    <location>
        <position position="99"/>
    </location>
    <ligand>
        <name>ATP</name>
        <dbReference type="ChEBI" id="CHEBI:30616"/>
    </ligand>
</feature>
<dbReference type="AlphaFoldDB" id="A0A519BDP6"/>
<feature type="binding site" evidence="7">
    <location>
        <begin position="321"/>
        <end position="323"/>
    </location>
    <ligand>
        <name>substrate</name>
        <note>ligand shared with subunit alpha</note>
    </ligand>
</feature>
<dbReference type="Proteomes" id="UP000320813">
    <property type="component" value="Unassembled WGS sequence"/>
</dbReference>
<feature type="binding site" evidence="7">
    <location>
        <position position="46"/>
    </location>
    <ligand>
        <name>ATP</name>
        <dbReference type="ChEBI" id="CHEBI:30616"/>
    </ligand>
</feature>
<evidence type="ECO:0000256" key="3">
    <source>
        <dbReference type="ARBA" id="ARBA00022598"/>
    </source>
</evidence>
<evidence type="ECO:0000256" key="4">
    <source>
        <dbReference type="ARBA" id="ARBA00022723"/>
    </source>
</evidence>
<dbReference type="HAMAP" id="MF_00558">
    <property type="entry name" value="Succ_CoA_beta"/>
    <property type="match status" value="1"/>
</dbReference>
<evidence type="ECO:0000256" key="1">
    <source>
        <dbReference type="ARBA" id="ARBA00009182"/>
    </source>
</evidence>
<evidence type="ECO:0000313" key="11">
    <source>
        <dbReference type="Proteomes" id="UP000320813"/>
    </source>
</evidence>
<comment type="pathway">
    <text evidence="7">Carbohydrate metabolism; tricarboxylic acid cycle; succinate from succinyl-CoA (ligase route): step 1/1.</text>
</comment>
<dbReference type="PANTHER" id="PTHR11815">
    <property type="entry name" value="SUCCINYL-COA SYNTHETASE BETA CHAIN"/>
    <property type="match status" value="1"/>
</dbReference>
<dbReference type="FunFam" id="3.30.470.20:FF:000002">
    <property type="entry name" value="Succinate--CoA ligase [ADP-forming] subunit beta"/>
    <property type="match status" value="1"/>
</dbReference>
<dbReference type="NCBIfam" id="TIGR01016">
    <property type="entry name" value="sucCoAbeta"/>
    <property type="match status" value="1"/>
</dbReference>